<comment type="catalytic activity">
    <reaction evidence="5">
        <text>octanoyl-[ACP] + L-lysyl-[protein] = N(6)-octanoyl-L-lysyl-[protein] + holo-[ACP] + H(+)</text>
        <dbReference type="Rhea" id="RHEA:17665"/>
        <dbReference type="Rhea" id="RHEA-COMP:9636"/>
        <dbReference type="Rhea" id="RHEA-COMP:9685"/>
        <dbReference type="Rhea" id="RHEA-COMP:9752"/>
        <dbReference type="Rhea" id="RHEA-COMP:9928"/>
        <dbReference type="ChEBI" id="CHEBI:15378"/>
        <dbReference type="ChEBI" id="CHEBI:29969"/>
        <dbReference type="ChEBI" id="CHEBI:64479"/>
        <dbReference type="ChEBI" id="CHEBI:78463"/>
        <dbReference type="ChEBI" id="CHEBI:78809"/>
        <dbReference type="EC" id="2.3.1.181"/>
    </reaction>
</comment>
<dbReference type="Pfam" id="PF21948">
    <property type="entry name" value="LplA-B_cat"/>
    <property type="match status" value="1"/>
</dbReference>
<dbReference type="NCBIfam" id="TIGR00214">
    <property type="entry name" value="lipB"/>
    <property type="match status" value="1"/>
</dbReference>
<feature type="binding site" evidence="5">
    <location>
        <begin position="160"/>
        <end position="162"/>
    </location>
    <ligand>
        <name>substrate</name>
    </ligand>
</feature>
<name>A0A0K2H1U5_9CORY</name>
<sequence length="291" mass="31581">MTAPRKPFTRADQSIRVSGGDIELRHLGLVDYEETWHLQADLAARRAKDEIPDQILVLEHPSLYTAGKRTQPEDRPTNGLPVVDVDRGGRITWHGPGQLVMYPIIKLAEPVDVVDYVRRLEEALIQTVRRTGIANAGRIDGRSGVWVPASAGRDDRKIAALGIRVTHGVTMHGLSLNCDNTMEFYNYIVPCGIADAGVTTLSAELGRDIPVADMVEPLLGDLRDALEGRLTVADHSFGSAPDPTKGLRRHTGSSGADKGVGRRAEQDQAGHASGVRHDAATGIFEYSSTKK</sequence>
<reference evidence="8 9" key="1">
    <citation type="submission" date="2013-10" db="EMBL/GenBank/DDBJ databases">
        <title>Complete genome sequence of Corynebacterium lactis DSM 45799(T), isolated from raw cow milk.</title>
        <authorList>
            <person name="Ruckert C."/>
            <person name="Albersmeier A."/>
            <person name="Lipski A."/>
            <person name="Kalinowski J."/>
        </authorList>
    </citation>
    <scope>NUCLEOTIDE SEQUENCE [LARGE SCALE GENOMIC DNA]</scope>
    <source>
        <strain evidence="8 9">RW2-5</strain>
    </source>
</reference>
<evidence type="ECO:0000256" key="5">
    <source>
        <dbReference type="HAMAP-Rule" id="MF_00013"/>
    </source>
</evidence>
<keyword evidence="8" id="KW-0436">Ligase</keyword>
<feature type="compositionally biased region" description="Basic and acidic residues" evidence="6">
    <location>
        <begin position="259"/>
        <end position="268"/>
    </location>
</feature>
<dbReference type="OrthoDB" id="9787061at2"/>
<dbReference type="Proteomes" id="UP000058446">
    <property type="component" value="Chromosome"/>
</dbReference>
<comment type="pathway">
    <text evidence="1 5">Protein modification; protein lipoylation via endogenous pathway; protein N(6)-(lipoyl)lysine from octanoyl-[acyl-carrier-protein]: step 1/2.</text>
</comment>
<gene>
    <name evidence="5" type="primary">lipB</name>
    <name evidence="8" type="ORF">CLAC_08100</name>
</gene>
<feature type="binding site" evidence="5">
    <location>
        <begin position="87"/>
        <end position="94"/>
    </location>
    <ligand>
        <name>substrate</name>
    </ligand>
</feature>
<keyword evidence="5" id="KW-0963">Cytoplasm</keyword>
<keyword evidence="2 5" id="KW-0808">Transferase</keyword>
<dbReference type="EMBL" id="CP006841">
    <property type="protein sequence ID" value="ALA67686.1"/>
    <property type="molecule type" value="Genomic_DNA"/>
</dbReference>
<keyword evidence="3 5" id="KW-0012">Acyltransferase</keyword>
<comment type="miscellaneous">
    <text evidence="5">In the reaction, the free carboxyl group of octanoic acid is attached via an amide linkage to the epsilon-amino group of a specific lysine residue of lipoyl domains of lipoate-dependent enzymes.</text>
</comment>
<dbReference type="InterPro" id="IPR000544">
    <property type="entry name" value="Octanoyltransferase"/>
</dbReference>
<dbReference type="Gene3D" id="3.30.930.10">
    <property type="entry name" value="Bira Bifunctional Protein, Domain 2"/>
    <property type="match status" value="1"/>
</dbReference>
<evidence type="ECO:0000256" key="6">
    <source>
        <dbReference type="SAM" id="MobiDB-lite"/>
    </source>
</evidence>
<evidence type="ECO:0000313" key="9">
    <source>
        <dbReference type="Proteomes" id="UP000058446"/>
    </source>
</evidence>
<feature type="binding site" evidence="5">
    <location>
        <begin position="173"/>
        <end position="175"/>
    </location>
    <ligand>
        <name>substrate</name>
    </ligand>
</feature>
<comment type="function">
    <text evidence="4 5">Catalyzes the transfer of endogenously produced octanoic acid from octanoyl-acyl-carrier-protein onto the lipoyl domains of lipoate-dependent enzymes. Lipoyl-ACP can also act as a substrate although octanoyl-ACP is likely to be the physiological substrate.</text>
</comment>
<dbReference type="PANTHER" id="PTHR10993:SF7">
    <property type="entry name" value="LIPOYLTRANSFERASE 2, MITOCHONDRIAL-RELATED"/>
    <property type="match status" value="1"/>
</dbReference>
<comment type="subcellular location">
    <subcellularLocation>
        <location evidence="5">Cytoplasm</location>
    </subcellularLocation>
</comment>
<dbReference type="PATRIC" id="fig|1408189.4.peg.1624"/>
<dbReference type="GO" id="GO:0005737">
    <property type="term" value="C:cytoplasm"/>
    <property type="evidence" value="ECO:0007669"/>
    <property type="project" value="UniProtKB-SubCell"/>
</dbReference>
<evidence type="ECO:0000256" key="4">
    <source>
        <dbReference type="ARBA" id="ARBA00024732"/>
    </source>
</evidence>
<dbReference type="PROSITE" id="PS51733">
    <property type="entry name" value="BPL_LPL_CATALYTIC"/>
    <property type="match status" value="1"/>
</dbReference>
<feature type="site" description="Lowers pKa of active site Cys" evidence="5">
    <location>
        <position position="157"/>
    </location>
</feature>
<dbReference type="KEGG" id="clw:CLAC_08100"/>
<dbReference type="GO" id="GO:0016874">
    <property type="term" value="F:ligase activity"/>
    <property type="evidence" value="ECO:0007669"/>
    <property type="project" value="UniProtKB-KW"/>
</dbReference>
<evidence type="ECO:0000259" key="7">
    <source>
        <dbReference type="PROSITE" id="PS51733"/>
    </source>
</evidence>
<proteinExistence type="inferred from homology"/>
<dbReference type="STRING" id="1408189.CLAC_08100"/>
<evidence type="ECO:0000313" key="8">
    <source>
        <dbReference type="EMBL" id="ALA67686.1"/>
    </source>
</evidence>
<dbReference type="PANTHER" id="PTHR10993">
    <property type="entry name" value="OCTANOYLTRANSFERASE"/>
    <property type="match status" value="1"/>
</dbReference>
<dbReference type="UniPathway" id="UPA00538">
    <property type="reaction ID" value="UER00592"/>
</dbReference>
<dbReference type="HAMAP" id="MF_00013">
    <property type="entry name" value="LipB"/>
    <property type="match status" value="1"/>
</dbReference>
<dbReference type="GO" id="GO:0009249">
    <property type="term" value="P:protein lipoylation"/>
    <property type="evidence" value="ECO:0007669"/>
    <property type="project" value="InterPro"/>
</dbReference>
<keyword evidence="9" id="KW-1185">Reference proteome</keyword>
<comment type="similarity">
    <text evidence="5">Belongs to the LipB family.</text>
</comment>
<protein>
    <recommendedName>
        <fullName evidence="5">Octanoyltransferase</fullName>
        <ecNumber evidence="5">2.3.1.181</ecNumber>
    </recommendedName>
    <alternativeName>
        <fullName evidence="5">Lipoate-protein ligase B</fullName>
    </alternativeName>
    <alternativeName>
        <fullName evidence="5">Lipoyl/octanoyl transferase</fullName>
    </alternativeName>
    <alternativeName>
        <fullName evidence="5">Octanoyl-[acyl-carrier-protein]-protein N-octanoyltransferase</fullName>
    </alternativeName>
</protein>
<dbReference type="InterPro" id="IPR045864">
    <property type="entry name" value="aa-tRNA-synth_II/BPL/LPL"/>
</dbReference>
<dbReference type="SUPFAM" id="SSF55681">
    <property type="entry name" value="Class II aaRS and biotin synthetases"/>
    <property type="match status" value="1"/>
</dbReference>
<evidence type="ECO:0000256" key="2">
    <source>
        <dbReference type="ARBA" id="ARBA00022679"/>
    </source>
</evidence>
<dbReference type="PROSITE" id="PS01313">
    <property type="entry name" value="LIPB"/>
    <property type="match status" value="1"/>
</dbReference>
<evidence type="ECO:0000256" key="3">
    <source>
        <dbReference type="ARBA" id="ARBA00023315"/>
    </source>
</evidence>
<dbReference type="CDD" id="cd16444">
    <property type="entry name" value="LipB"/>
    <property type="match status" value="1"/>
</dbReference>
<accession>A0A0K2H1U5</accession>
<feature type="domain" description="BPL/LPL catalytic" evidence="7">
    <location>
        <begin position="49"/>
        <end position="230"/>
    </location>
</feature>
<evidence type="ECO:0000256" key="1">
    <source>
        <dbReference type="ARBA" id="ARBA00004821"/>
    </source>
</evidence>
<organism evidence="8 9">
    <name type="scientific">Corynebacterium lactis RW2-5</name>
    <dbReference type="NCBI Taxonomy" id="1408189"/>
    <lineage>
        <taxon>Bacteria</taxon>
        <taxon>Bacillati</taxon>
        <taxon>Actinomycetota</taxon>
        <taxon>Actinomycetes</taxon>
        <taxon>Mycobacteriales</taxon>
        <taxon>Corynebacteriaceae</taxon>
        <taxon>Corynebacterium</taxon>
    </lineage>
</organism>
<dbReference type="AlphaFoldDB" id="A0A0K2H1U5"/>
<feature type="region of interest" description="Disordered" evidence="6">
    <location>
        <begin position="234"/>
        <end position="278"/>
    </location>
</feature>
<dbReference type="InterPro" id="IPR020605">
    <property type="entry name" value="Octanoyltransferase_CS"/>
</dbReference>
<dbReference type="InterPro" id="IPR004143">
    <property type="entry name" value="BPL_LPL_catalytic"/>
</dbReference>
<dbReference type="EC" id="2.3.1.181" evidence="5"/>
<dbReference type="GO" id="GO:0033819">
    <property type="term" value="F:lipoyl(octanoyl) transferase activity"/>
    <property type="evidence" value="ECO:0007669"/>
    <property type="project" value="UniProtKB-EC"/>
</dbReference>
<dbReference type="NCBIfam" id="NF010925">
    <property type="entry name" value="PRK14345.1"/>
    <property type="match status" value="1"/>
</dbReference>
<feature type="active site" description="Acyl-thioester intermediate" evidence="5">
    <location>
        <position position="191"/>
    </location>
</feature>